<dbReference type="RefSeq" id="WP_121485591.1">
    <property type="nucleotide sequence ID" value="NZ_QQXL01000006.1"/>
</dbReference>
<dbReference type="InterPro" id="IPR000835">
    <property type="entry name" value="HTH_MarR-typ"/>
</dbReference>
<dbReference type="PANTHER" id="PTHR33164:SF101">
    <property type="entry name" value="TRANSCRIPTIONAL REPRESSOR MPRA"/>
    <property type="match status" value="1"/>
</dbReference>
<dbReference type="SUPFAM" id="SSF46785">
    <property type="entry name" value="Winged helix' DNA-binding domain"/>
    <property type="match status" value="1"/>
</dbReference>
<dbReference type="PROSITE" id="PS01117">
    <property type="entry name" value="HTH_MARR_1"/>
    <property type="match status" value="1"/>
</dbReference>
<dbReference type="PRINTS" id="PR00598">
    <property type="entry name" value="HTHMARR"/>
</dbReference>
<dbReference type="InterPro" id="IPR039422">
    <property type="entry name" value="MarR/SlyA-like"/>
</dbReference>
<keyword evidence="2" id="KW-0238">DNA-binding</keyword>
<dbReference type="Proteomes" id="UP000273119">
    <property type="component" value="Unassembled WGS sequence"/>
</dbReference>
<dbReference type="PANTHER" id="PTHR33164">
    <property type="entry name" value="TRANSCRIPTIONAL REGULATOR, MARR FAMILY"/>
    <property type="match status" value="1"/>
</dbReference>
<sequence length="171" mass="19107">MQDPLPRDPIAEAARNWERHGWGEVAEPMAAVTSIMRAQQILIGRAELIVKRYGLTFARFEMLQLLSFARGTQMPMNRASRLLQVHPTSVTSAVDRLEKDGLVRRTAHPTDGRTVLLVLTEEGRTLARGAAESLNEELFAKTGFSARDVASLNRILERFRHKSGDFAAPLD</sequence>
<protein>
    <submittedName>
        <fullName evidence="5">MarR family transcriptional regulator</fullName>
    </submittedName>
</protein>
<keyword evidence="1" id="KW-0805">Transcription regulation</keyword>
<evidence type="ECO:0000313" key="5">
    <source>
        <dbReference type="EMBL" id="RKW69920.1"/>
    </source>
</evidence>
<keyword evidence="3" id="KW-0804">Transcription</keyword>
<gene>
    <name evidence="5" type="ORF">DWQ67_10645</name>
</gene>
<evidence type="ECO:0000313" key="6">
    <source>
        <dbReference type="Proteomes" id="UP000273119"/>
    </source>
</evidence>
<dbReference type="InterPro" id="IPR036388">
    <property type="entry name" value="WH-like_DNA-bd_sf"/>
</dbReference>
<dbReference type="InterPro" id="IPR023187">
    <property type="entry name" value="Tscrpt_reg_MarR-type_CS"/>
</dbReference>
<reference evidence="5 6" key="1">
    <citation type="submission" date="2018-07" db="EMBL/GenBank/DDBJ databases">
        <title>Arthrobacter sp. nov., isolated from raw cow's milk with high bacterial count.</title>
        <authorList>
            <person name="Hahne J."/>
            <person name="Isele D."/>
            <person name="Lipski A."/>
        </authorList>
    </citation>
    <scope>NUCLEOTIDE SEQUENCE [LARGE SCALE GENOMIC DNA]</scope>
    <source>
        <strain evidence="5 6">JZ R-183</strain>
    </source>
</reference>
<dbReference type="GO" id="GO:0003700">
    <property type="term" value="F:DNA-binding transcription factor activity"/>
    <property type="evidence" value="ECO:0007669"/>
    <property type="project" value="InterPro"/>
</dbReference>
<dbReference type="EMBL" id="QQXL01000006">
    <property type="protein sequence ID" value="RKW69920.1"/>
    <property type="molecule type" value="Genomic_DNA"/>
</dbReference>
<feature type="domain" description="HTH marR-type" evidence="4">
    <location>
        <begin position="28"/>
        <end position="161"/>
    </location>
</feature>
<comment type="caution">
    <text evidence="5">The sequence shown here is derived from an EMBL/GenBank/DDBJ whole genome shotgun (WGS) entry which is preliminary data.</text>
</comment>
<evidence type="ECO:0000256" key="3">
    <source>
        <dbReference type="ARBA" id="ARBA00023163"/>
    </source>
</evidence>
<dbReference type="PROSITE" id="PS50995">
    <property type="entry name" value="HTH_MARR_2"/>
    <property type="match status" value="1"/>
</dbReference>
<dbReference type="Gene3D" id="1.10.10.10">
    <property type="entry name" value="Winged helix-like DNA-binding domain superfamily/Winged helix DNA-binding domain"/>
    <property type="match status" value="1"/>
</dbReference>
<evidence type="ECO:0000259" key="4">
    <source>
        <dbReference type="PROSITE" id="PS50995"/>
    </source>
</evidence>
<accession>A0A496PHI5</accession>
<name>A0A496PHI5_9MICC</name>
<dbReference type="AlphaFoldDB" id="A0A496PHI5"/>
<dbReference type="GO" id="GO:0003677">
    <property type="term" value="F:DNA binding"/>
    <property type="evidence" value="ECO:0007669"/>
    <property type="project" value="UniProtKB-KW"/>
</dbReference>
<dbReference type="InterPro" id="IPR036390">
    <property type="entry name" value="WH_DNA-bd_sf"/>
</dbReference>
<keyword evidence="6" id="KW-1185">Reference proteome</keyword>
<evidence type="ECO:0000256" key="1">
    <source>
        <dbReference type="ARBA" id="ARBA00023015"/>
    </source>
</evidence>
<dbReference type="SMART" id="SM00347">
    <property type="entry name" value="HTH_MARR"/>
    <property type="match status" value="1"/>
</dbReference>
<proteinExistence type="predicted"/>
<evidence type="ECO:0000256" key="2">
    <source>
        <dbReference type="ARBA" id="ARBA00023125"/>
    </source>
</evidence>
<dbReference type="Pfam" id="PF12802">
    <property type="entry name" value="MarR_2"/>
    <property type="match status" value="1"/>
</dbReference>
<dbReference type="GO" id="GO:0006950">
    <property type="term" value="P:response to stress"/>
    <property type="evidence" value="ECO:0007669"/>
    <property type="project" value="TreeGrafter"/>
</dbReference>
<organism evidence="5 6">
    <name type="scientific">Galactobacter caseinivorans</name>
    <dbReference type="NCBI Taxonomy" id="2676123"/>
    <lineage>
        <taxon>Bacteria</taxon>
        <taxon>Bacillati</taxon>
        <taxon>Actinomycetota</taxon>
        <taxon>Actinomycetes</taxon>
        <taxon>Micrococcales</taxon>
        <taxon>Micrococcaceae</taxon>
        <taxon>Galactobacter</taxon>
    </lineage>
</organism>